<accession>A0A1I2H0P6</accession>
<gene>
    <name evidence="1" type="ORF">SAMN04487969_11928</name>
</gene>
<organism evidence="1 2">
    <name type="scientific">Paenibacillus algorifonticola</name>
    <dbReference type="NCBI Taxonomy" id="684063"/>
    <lineage>
        <taxon>Bacteria</taxon>
        <taxon>Bacillati</taxon>
        <taxon>Bacillota</taxon>
        <taxon>Bacilli</taxon>
        <taxon>Bacillales</taxon>
        <taxon>Paenibacillaceae</taxon>
        <taxon>Paenibacillus</taxon>
    </lineage>
</organism>
<dbReference type="Proteomes" id="UP000183410">
    <property type="component" value="Unassembled WGS sequence"/>
</dbReference>
<dbReference type="AlphaFoldDB" id="A0A1I2H0P6"/>
<name>A0A1I2H0P6_9BACL</name>
<evidence type="ECO:0000313" key="2">
    <source>
        <dbReference type="Proteomes" id="UP000183410"/>
    </source>
</evidence>
<protein>
    <submittedName>
        <fullName evidence="1">Uncharacterized protein</fullName>
    </submittedName>
</protein>
<sequence length="86" mass="9950">MNEVFYGYCFPEPDGWHTPSVKLNSPEEVHRYTQLHGKTGMFKEIRVTDSSDHIVVQMINGKYVWPEEWKVLNKEVATGDSITHSP</sequence>
<dbReference type="EMBL" id="FONN01000019">
    <property type="protein sequence ID" value="SFF22567.1"/>
    <property type="molecule type" value="Genomic_DNA"/>
</dbReference>
<evidence type="ECO:0000313" key="1">
    <source>
        <dbReference type="EMBL" id="SFF22567.1"/>
    </source>
</evidence>
<keyword evidence="2" id="KW-1185">Reference proteome</keyword>
<proteinExistence type="predicted"/>
<dbReference type="RefSeq" id="WP_046233705.1">
    <property type="nucleotide sequence ID" value="NZ_FONN01000019.1"/>
</dbReference>
<reference evidence="2" key="1">
    <citation type="submission" date="2016-10" db="EMBL/GenBank/DDBJ databases">
        <authorList>
            <person name="Varghese N."/>
            <person name="Submissions S."/>
        </authorList>
    </citation>
    <scope>NUCLEOTIDE SEQUENCE [LARGE SCALE GENOMIC DNA]</scope>
    <source>
        <strain evidence="2">CGMCC 1.10223</strain>
    </source>
</reference>